<organism evidence="1">
    <name type="scientific">marine sediment metagenome</name>
    <dbReference type="NCBI Taxonomy" id="412755"/>
    <lineage>
        <taxon>unclassified sequences</taxon>
        <taxon>metagenomes</taxon>
        <taxon>ecological metagenomes</taxon>
    </lineage>
</organism>
<dbReference type="EMBL" id="LAZR01047038">
    <property type="protein sequence ID" value="KKK95151.1"/>
    <property type="molecule type" value="Genomic_DNA"/>
</dbReference>
<reference evidence="1" key="1">
    <citation type="journal article" date="2015" name="Nature">
        <title>Complex archaea that bridge the gap between prokaryotes and eukaryotes.</title>
        <authorList>
            <person name="Spang A."/>
            <person name="Saw J.H."/>
            <person name="Jorgensen S.L."/>
            <person name="Zaremba-Niedzwiedzka K."/>
            <person name="Martijn J."/>
            <person name="Lind A.E."/>
            <person name="van Eijk R."/>
            <person name="Schleper C."/>
            <person name="Guy L."/>
            <person name="Ettema T.J."/>
        </authorList>
    </citation>
    <scope>NUCLEOTIDE SEQUENCE</scope>
</reference>
<sequence>MTRLKKAFDKLQDVCVVCGTPTDGRYLIGDKDYCSDDYTREKEKPIDLKKIRLTNEAKRLLVDITGDL</sequence>
<protein>
    <submittedName>
        <fullName evidence="1">Uncharacterized protein</fullName>
    </submittedName>
</protein>
<proteinExistence type="predicted"/>
<accession>A0A0F9CEL4</accession>
<comment type="caution">
    <text evidence="1">The sequence shown here is derived from an EMBL/GenBank/DDBJ whole genome shotgun (WGS) entry which is preliminary data.</text>
</comment>
<gene>
    <name evidence="1" type="ORF">LCGC14_2675710</name>
</gene>
<evidence type="ECO:0000313" key="1">
    <source>
        <dbReference type="EMBL" id="KKK95151.1"/>
    </source>
</evidence>
<dbReference type="AlphaFoldDB" id="A0A0F9CEL4"/>
<name>A0A0F9CEL4_9ZZZZ</name>